<keyword evidence="3" id="KW-0560">Oxidoreductase</keyword>
<dbReference type="Pfam" id="PF02754">
    <property type="entry name" value="CCG"/>
    <property type="match status" value="1"/>
</dbReference>
<proteinExistence type="predicted"/>
<dbReference type="PANTHER" id="PTHR43255">
    <property type="entry name" value="IRON-SULFUR-BINDING OXIDOREDUCTASE FADF-RELATED-RELATED"/>
    <property type="match status" value="1"/>
</dbReference>
<gene>
    <name evidence="7" type="ORF">S03H2_17490</name>
</gene>
<evidence type="ECO:0000259" key="6">
    <source>
        <dbReference type="Pfam" id="PF02754"/>
    </source>
</evidence>
<name>X1HN83_9ZZZZ</name>
<dbReference type="InterPro" id="IPR004017">
    <property type="entry name" value="Cys_rich_dom"/>
</dbReference>
<keyword evidence="5" id="KW-0411">Iron-sulfur</keyword>
<evidence type="ECO:0000256" key="3">
    <source>
        <dbReference type="ARBA" id="ARBA00023002"/>
    </source>
</evidence>
<evidence type="ECO:0000256" key="5">
    <source>
        <dbReference type="ARBA" id="ARBA00023014"/>
    </source>
</evidence>
<dbReference type="PANTHER" id="PTHR43255:SF1">
    <property type="entry name" value="IRON-SULFUR-BINDING OXIDOREDUCTASE FADF-RELATED"/>
    <property type="match status" value="1"/>
</dbReference>
<dbReference type="GO" id="GO:0016491">
    <property type="term" value="F:oxidoreductase activity"/>
    <property type="evidence" value="ECO:0007669"/>
    <property type="project" value="UniProtKB-KW"/>
</dbReference>
<reference evidence="7" key="1">
    <citation type="journal article" date="2014" name="Front. Microbiol.">
        <title>High frequency of phylogenetically diverse reductive dehalogenase-homologous genes in deep subseafloor sedimentary metagenomes.</title>
        <authorList>
            <person name="Kawai M."/>
            <person name="Futagami T."/>
            <person name="Toyoda A."/>
            <person name="Takaki Y."/>
            <person name="Nishi S."/>
            <person name="Hori S."/>
            <person name="Arai W."/>
            <person name="Tsubouchi T."/>
            <person name="Morono Y."/>
            <person name="Uchiyama I."/>
            <person name="Ito T."/>
            <person name="Fujiyama A."/>
            <person name="Inagaki F."/>
            <person name="Takami H."/>
        </authorList>
    </citation>
    <scope>NUCLEOTIDE SEQUENCE</scope>
    <source>
        <strain evidence="7">Expedition CK06-06</strain>
    </source>
</reference>
<sequence>MDYDFEIIHFPVFLLDLLNKGELKLEKIIKQIVTYHDPCHIGRHMGIYDPPRELLEKLPGIKLVEMDRIRENAWCCGSGGGVKSSFSDLAMFAAKERCDEAMKTGAQALVSTCPFCWRNLNDAIEENNLNLKMYDLVELVWESIK</sequence>
<dbReference type="GO" id="GO:0051539">
    <property type="term" value="F:4 iron, 4 sulfur cluster binding"/>
    <property type="evidence" value="ECO:0007669"/>
    <property type="project" value="UniProtKB-KW"/>
</dbReference>
<evidence type="ECO:0000256" key="2">
    <source>
        <dbReference type="ARBA" id="ARBA00022723"/>
    </source>
</evidence>
<dbReference type="GO" id="GO:0005886">
    <property type="term" value="C:plasma membrane"/>
    <property type="evidence" value="ECO:0007669"/>
    <property type="project" value="TreeGrafter"/>
</dbReference>
<feature type="domain" description="Cysteine-rich" evidence="6">
    <location>
        <begin position="33"/>
        <end position="120"/>
    </location>
</feature>
<evidence type="ECO:0000256" key="1">
    <source>
        <dbReference type="ARBA" id="ARBA00022485"/>
    </source>
</evidence>
<keyword evidence="1" id="KW-0004">4Fe-4S</keyword>
<dbReference type="EMBL" id="BARU01009028">
    <property type="protein sequence ID" value="GAH46778.1"/>
    <property type="molecule type" value="Genomic_DNA"/>
</dbReference>
<accession>X1HN83</accession>
<dbReference type="AlphaFoldDB" id="X1HN83"/>
<dbReference type="GO" id="GO:0046872">
    <property type="term" value="F:metal ion binding"/>
    <property type="evidence" value="ECO:0007669"/>
    <property type="project" value="UniProtKB-KW"/>
</dbReference>
<keyword evidence="2" id="KW-0479">Metal-binding</keyword>
<organism evidence="7">
    <name type="scientific">marine sediment metagenome</name>
    <dbReference type="NCBI Taxonomy" id="412755"/>
    <lineage>
        <taxon>unclassified sequences</taxon>
        <taxon>metagenomes</taxon>
        <taxon>ecological metagenomes</taxon>
    </lineage>
</organism>
<keyword evidence="4" id="KW-0408">Iron</keyword>
<comment type="caution">
    <text evidence="7">The sequence shown here is derived from an EMBL/GenBank/DDBJ whole genome shotgun (WGS) entry which is preliminary data.</text>
</comment>
<evidence type="ECO:0000256" key="4">
    <source>
        <dbReference type="ARBA" id="ARBA00023004"/>
    </source>
</evidence>
<protein>
    <recommendedName>
        <fullName evidence="6">Cysteine-rich domain-containing protein</fullName>
    </recommendedName>
</protein>
<evidence type="ECO:0000313" key="7">
    <source>
        <dbReference type="EMBL" id="GAH46778.1"/>
    </source>
</evidence>
<dbReference type="InterPro" id="IPR051460">
    <property type="entry name" value="HdrC_iron-sulfur_subunit"/>
</dbReference>